<dbReference type="Proteomes" id="UP000053424">
    <property type="component" value="Unassembled WGS sequence"/>
</dbReference>
<protein>
    <submittedName>
        <fullName evidence="2">Uncharacterized protein</fullName>
    </submittedName>
</protein>
<gene>
    <name evidence="2" type="ORF">M413DRAFT_14732</name>
</gene>
<accession>A0A0C2Y200</accession>
<reference evidence="3" key="2">
    <citation type="submission" date="2015-01" db="EMBL/GenBank/DDBJ databases">
        <title>Evolutionary Origins and Diversification of the Mycorrhizal Mutualists.</title>
        <authorList>
            <consortium name="DOE Joint Genome Institute"/>
            <consortium name="Mycorrhizal Genomics Consortium"/>
            <person name="Kohler A."/>
            <person name="Kuo A."/>
            <person name="Nagy L.G."/>
            <person name="Floudas D."/>
            <person name="Copeland A."/>
            <person name="Barry K.W."/>
            <person name="Cichocki N."/>
            <person name="Veneault-Fourrey C."/>
            <person name="LaButti K."/>
            <person name="Lindquist E.A."/>
            <person name="Lipzen A."/>
            <person name="Lundell T."/>
            <person name="Morin E."/>
            <person name="Murat C."/>
            <person name="Riley R."/>
            <person name="Ohm R."/>
            <person name="Sun H."/>
            <person name="Tunlid A."/>
            <person name="Henrissat B."/>
            <person name="Grigoriev I.V."/>
            <person name="Hibbett D.S."/>
            <person name="Martin F."/>
        </authorList>
    </citation>
    <scope>NUCLEOTIDE SEQUENCE [LARGE SCALE GENOMIC DNA]</scope>
    <source>
        <strain evidence="3">h7</strain>
    </source>
</reference>
<name>A0A0C2Y200_HEBCY</name>
<evidence type="ECO:0000313" key="3">
    <source>
        <dbReference type="Proteomes" id="UP000053424"/>
    </source>
</evidence>
<sequence length="301" mass="32717">MAANITLPNRNKVQNAIAAATGLCDTPGPASVWSGLLNSAGLQMKSFYQEWMVSVSSPSVPQQPALRTHKNKSYIFPPGYHVIARLAKEIHAHREEAKAGIANSGAVEDVTEVPDSPGIIEVADSPVSGDVEMSEPSVRPTRFIIENPAKPKEVSTRKRRGADTPKTPSARPETVRLPFSEVSGMLIDSFAYRKALHYEKKGAGGSNKCARVDPTNETFSVLPSDFTVPGDLSDSLISQAQAILDRKDNLSSWAESSHQRIGFARTELATSYFRLHHALRSYNYAIELFNKASLGAKVDAL</sequence>
<reference evidence="2 3" key="1">
    <citation type="submission" date="2014-04" db="EMBL/GenBank/DDBJ databases">
        <authorList>
            <consortium name="DOE Joint Genome Institute"/>
            <person name="Kuo A."/>
            <person name="Gay G."/>
            <person name="Dore J."/>
            <person name="Kohler A."/>
            <person name="Nagy L.G."/>
            <person name="Floudas D."/>
            <person name="Copeland A."/>
            <person name="Barry K.W."/>
            <person name="Cichocki N."/>
            <person name="Veneault-Fourrey C."/>
            <person name="LaButti K."/>
            <person name="Lindquist E.A."/>
            <person name="Lipzen A."/>
            <person name="Lundell T."/>
            <person name="Morin E."/>
            <person name="Murat C."/>
            <person name="Sun H."/>
            <person name="Tunlid A."/>
            <person name="Henrissat B."/>
            <person name="Grigoriev I.V."/>
            <person name="Hibbett D.S."/>
            <person name="Martin F."/>
            <person name="Nordberg H.P."/>
            <person name="Cantor M.N."/>
            <person name="Hua S.X."/>
        </authorList>
    </citation>
    <scope>NUCLEOTIDE SEQUENCE [LARGE SCALE GENOMIC DNA]</scope>
    <source>
        <strain evidence="3">h7</strain>
    </source>
</reference>
<proteinExistence type="predicted"/>
<keyword evidence="3" id="KW-1185">Reference proteome</keyword>
<dbReference type="EMBL" id="KN831831">
    <property type="protein sequence ID" value="KIM35097.1"/>
    <property type="molecule type" value="Genomic_DNA"/>
</dbReference>
<feature type="region of interest" description="Disordered" evidence="1">
    <location>
        <begin position="148"/>
        <end position="173"/>
    </location>
</feature>
<evidence type="ECO:0000313" key="2">
    <source>
        <dbReference type="EMBL" id="KIM35097.1"/>
    </source>
</evidence>
<dbReference type="HOGENOM" id="CLU_052844_0_0_1"/>
<evidence type="ECO:0000256" key="1">
    <source>
        <dbReference type="SAM" id="MobiDB-lite"/>
    </source>
</evidence>
<organism evidence="2 3">
    <name type="scientific">Hebeloma cylindrosporum</name>
    <dbReference type="NCBI Taxonomy" id="76867"/>
    <lineage>
        <taxon>Eukaryota</taxon>
        <taxon>Fungi</taxon>
        <taxon>Dikarya</taxon>
        <taxon>Basidiomycota</taxon>
        <taxon>Agaricomycotina</taxon>
        <taxon>Agaricomycetes</taxon>
        <taxon>Agaricomycetidae</taxon>
        <taxon>Agaricales</taxon>
        <taxon>Agaricineae</taxon>
        <taxon>Hymenogastraceae</taxon>
        <taxon>Hebeloma</taxon>
    </lineage>
</organism>
<dbReference type="AlphaFoldDB" id="A0A0C2Y200"/>